<feature type="transmembrane region" description="Helical" evidence="8">
    <location>
        <begin position="203"/>
        <end position="221"/>
    </location>
</feature>
<evidence type="ECO:0000256" key="2">
    <source>
        <dbReference type="ARBA" id="ARBA00022448"/>
    </source>
</evidence>
<dbReference type="InterPro" id="IPR026082">
    <property type="entry name" value="ABCA"/>
</dbReference>
<proteinExistence type="predicted"/>
<dbReference type="FunFam" id="3.40.50.300:FF:000665">
    <property type="entry name" value="ABC transporter A family member 2"/>
    <property type="match status" value="1"/>
</dbReference>
<dbReference type="PANTHER" id="PTHR19229:SF205">
    <property type="entry name" value="ABC TRANSPORTER A FAMILY MEMBER 1-RELATED"/>
    <property type="match status" value="1"/>
</dbReference>
<name>A0A4P9Y400_9FUNG</name>
<dbReference type="GO" id="GO:0005319">
    <property type="term" value="F:lipid transporter activity"/>
    <property type="evidence" value="ECO:0007669"/>
    <property type="project" value="TreeGrafter"/>
</dbReference>
<evidence type="ECO:0000259" key="9">
    <source>
        <dbReference type="PROSITE" id="PS50893"/>
    </source>
</evidence>
<dbReference type="GO" id="GO:0016887">
    <property type="term" value="F:ATP hydrolysis activity"/>
    <property type="evidence" value="ECO:0007669"/>
    <property type="project" value="InterPro"/>
</dbReference>
<evidence type="ECO:0000256" key="5">
    <source>
        <dbReference type="ARBA" id="ARBA00022840"/>
    </source>
</evidence>
<dbReference type="CDD" id="cd03263">
    <property type="entry name" value="ABC_subfamily_A"/>
    <property type="match status" value="1"/>
</dbReference>
<evidence type="ECO:0000256" key="8">
    <source>
        <dbReference type="SAM" id="Phobius"/>
    </source>
</evidence>
<evidence type="ECO:0000256" key="1">
    <source>
        <dbReference type="ARBA" id="ARBA00004141"/>
    </source>
</evidence>
<dbReference type="EMBL" id="KZ988292">
    <property type="protein sequence ID" value="RKP12550.1"/>
    <property type="molecule type" value="Genomic_DNA"/>
</dbReference>
<dbReference type="GO" id="GO:0016020">
    <property type="term" value="C:membrane"/>
    <property type="evidence" value="ECO:0007669"/>
    <property type="project" value="UniProtKB-SubCell"/>
</dbReference>
<dbReference type="InterPro" id="IPR003439">
    <property type="entry name" value="ABC_transporter-like_ATP-bd"/>
</dbReference>
<protein>
    <recommendedName>
        <fullName evidence="9">ABC transporter domain-containing protein</fullName>
    </recommendedName>
</protein>
<reference evidence="11" key="1">
    <citation type="journal article" date="2018" name="Nat. Microbiol.">
        <title>Leveraging single-cell genomics to expand the fungal tree of life.</title>
        <authorList>
            <person name="Ahrendt S.R."/>
            <person name="Quandt C.A."/>
            <person name="Ciobanu D."/>
            <person name="Clum A."/>
            <person name="Salamov A."/>
            <person name="Andreopoulos B."/>
            <person name="Cheng J.F."/>
            <person name="Woyke T."/>
            <person name="Pelin A."/>
            <person name="Henrissat B."/>
            <person name="Reynolds N.K."/>
            <person name="Benny G.L."/>
            <person name="Smith M.E."/>
            <person name="James T.Y."/>
            <person name="Grigoriev I.V."/>
        </authorList>
    </citation>
    <scope>NUCLEOTIDE SEQUENCE [LARGE SCALE GENOMIC DNA]</scope>
</reference>
<dbReference type="InterPro" id="IPR027417">
    <property type="entry name" value="P-loop_NTPase"/>
</dbReference>
<dbReference type="GO" id="GO:0140359">
    <property type="term" value="F:ABC-type transporter activity"/>
    <property type="evidence" value="ECO:0007669"/>
    <property type="project" value="InterPro"/>
</dbReference>
<keyword evidence="11" id="KW-1185">Reference proteome</keyword>
<dbReference type="Pfam" id="PF12698">
    <property type="entry name" value="ABC2_membrane_3"/>
    <property type="match status" value="1"/>
</dbReference>
<feature type="non-terminal residue" evidence="10">
    <location>
        <position position="1"/>
    </location>
</feature>
<dbReference type="InterPro" id="IPR013525">
    <property type="entry name" value="ABC2_TM"/>
</dbReference>
<feature type="transmembrane region" description="Helical" evidence="8">
    <location>
        <begin position="241"/>
        <end position="266"/>
    </location>
</feature>
<feature type="transmembrane region" description="Helical" evidence="8">
    <location>
        <begin position="278"/>
        <end position="303"/>
    </location>
</feature>
<keyword evidence="3 8" id="KW-0812">Transmembrane</keyword>
<keyword evidence="5" id="KW-0067">ATP-binding</keyword>
<feature type="transmembrane region" description="Helical" evidence="8">
    <location>
        <begin position="420"/>
        <end position="438"/>
    </location>
</feature>
<dbReference type="AlphaFoldDB" id="A0A4P9Y400"/>
<dbReference type="PROSITE" id="PS50893">
    <property type="entry name" value="ABC_TRANSPORTER_2"/>
    <property type="match status" value="1"/>
</dbReference>
<keyword evidence="4" id="KW-0547">Nucleotide-binding</keyword>
<evidence type="ECO:0000256" key="3">
    <source>
        <dbReference type="ARBA" id="ARBA00022692"/>
    </source>
</evidence>
<dbReference type="PROSITE" id="PS00211">
    <property type="entry name" value="ABC_TRANSPORTER_1"/>
    <property type="match status" value="1"/>
</dbReference>
<dbReference type="InterPro" id="IPR003593">
    <property type="entry name" value="AAA+_ATPase"/>
</dbReference>
<evidence type="ECO:0000313" key="11">
    <source>
        <dbReference type="Proteomes" id="UP000267251"/>
    </source>
</evidence>
<feature type="non-terminal residue" evidence="10">
    <location>
        <position position="828"/>
    </location>
</feature>
<sequence length="828" mass="92776">LLLLLILQKANDALERKTIARPESYPLDGLAPCQGRVRGDPCVNLLFAPDTPQTRQIMQAFSTKNQERTGLAMNVEGSALPVDSRLDRSYGILPAPNADYIYNFALNHPNATAFGVEFTIEQGPPANYRYQVWYNNTLSGNGTDLFGHQTLALVRGVDEAIFSSQGLSPTAASAAVFDVQLKDWPTVPPLVVADGVVNQFGCLFFFCTQMIIFMTVLHTIVQERESRQRERMEVMGLRPEIYWTSWIISNTFLALICALVTSVIGLACRFHAFSQTNFAVILITFFLFAMAMICFAFFISTFLHRANGAILVGIFVFIVGMLFVSFIFSSTYVGYLWWDSATAPSARIVFMFLPFFNFGKMYLDISVLTSGKLDVLSSTYTGGPGFHWSDLYRNIDNSFLPVYGDDGEYRYPDLPVPAQAWYFLLMNIGLYFLLAMYFDRVIATESGRRESYLFFLNPRYWGWGKKGGQVPLATWLSSVKPGSIPDEDEDVRREREMAIDPSSPVAVRVVGLRKEYSHRNFIGMRKVDKVAVDRTTLGLKEGELLALLGQNGAGKSTTMNMLSGEYPVTSGDAYFYGRSLRESRADIRRMLGVCPQDDILFGDLNAEEHVTLYAGLKGLPAQGIPELVEDRLKAVKLWNVRKRPTSTYSGGMKRRLSVIISTIGDPPIVFLDEPTTGMDPMNRRYVWKFLERFKQGRVVILTTHSMEEADILGDRIAIMALGRLRALGNSVHLKNRFGSGYRLTLVAPSAQAVPELQDRMRTQLPHAHLEDESAGSLIYQVPTSDLDQVPSCLRWVEAGGDGLVKNWAISQATLEEVFLRLIRETNPS</sequence>
<dbReference type="PANTHER" id="PTHR19229">
    <property type="entry name" value="ATP-BINDING CASSETTE TRANSPORTER SUBFAMILY A ABCA"/>
    <property type="match status" value="1"/>
</dbReference>
<organism evidence="10 11">
    <name type="scientific">Piptocephalis cylindrospora</name>
    <dbReference type="NCBI Taxonomy" id="1907219"/>
    <lineage>
        <taxon>Eukaryota</taxon>
        <taxon>Fungi</taxon>
        <taxon>Fungi incertae sedis</taxon>
        <taxon>Zoopagomycota</taxon>
        <taxon>Zoopagomycotina</taxon>
        <taxon>Zoopagomycetes</taxon>
        <taxon>Zoopagales</taxon>
        <taxon>Piptocephalidaceae</taxon>
        <taxon>Piptocephalis</taxon>
    </lineage>
</organism>
<dbReference type="GO" id="GO:0005524">
    <property type="term" value="F:ATP binding"/>
    <property type="evidence" value="ECO:0007669"/>
    <property type="project" value="UniProtKB-KW"/>
</dbReference>
<feature type="domain" description="ABC transporter" evidence="9">
    <location>
        <begin position="507"/>
        <end position="746"/>
    </location>
</feature>
<gene>
    <name evidence="10" type="ORF">BJ684DRAFT_5473</name>
</gene>
<dbReference type="SUPFAM" id="SSF52540">
    <property type="entry name" value="P-loop containing nucleoside triphosphate hydrolases"/>
    <property type="match status" value="1"/>
</dbReference>
<dbReference type="OrthoDB" id="8061355at2759"/>
<keyword evidence="2" id="KW-0813">Transport</keyword>
<dbReference type="Proteomes" id="UP000267251">
    <property type="component" value="Unassembled WGS sequence"/>
</dbReference>
<keyword evidence="7 8" id="KW-0472">Membrane</keyword>
<comment type="subcellular location">
    <subcellularLocation>
        <location evidence="1">Membrane</location>
        <topology evidence="1">Multi-pass membrane protein</topology>
    </subcellularLocation>
</comment>
<dbReference type="SMART" id="SM00382">
    <property type="entry name" value="AAA"/>
    <property type="match status" value="1"/>
</dbReference>
<evidence type="ECO:0000256" key="4">
    <source>
        <dbReference type="ARBA" id="ARBA00022741"/>
    </source>
</evidence>
<keyword evidence="6 8" id="KW-1133">Transmembrane helix</keyword>
<evidence type="ECO:0000256" key="7">
    <source>
        <dbReference type="ARBA" id="ARBA00023136"/>
    </source>
</evidence>
<dbReference type="Pfam" id="PF00005">
    <property type="entry name" value="ABC_tran"/>
    <property type="match status" value="1"/>
</dbReference>
<evidence type="ECO:0000256" key="6">
    <source>
        <dbReference type="ARBA" id="ARBA00022989"/>
    </source>
</evidence>
<feature type="transmembrane region" description="Helical" evidence="8">
    <location>
        <begin position="310"/>
        <end position="338"/>
    </location>
</feature>
<dbReference type="InterPro" id="IPR017871">
    <property type="entry name" value="ABC_transporter-like_CS"/>
</dbReference>
<dbReference type="Gene3D" id="3.40.50.300">
    <property type="entry name" value="P-loop containing nucleotide triphosphate hydrolases"/>
    <property type="match status" value="1"/>
</dbReference>
<feature type="transmembrane region" description="Helical" evidence="8">
    <location>
        <begin position="344"/>
        <end position="363"/>
    </location>
</feature>
<evidence type="ECO:0000313" key="10">
    <source>
        <dbReference type="EMBL" id="RKP12550.1"/>
    </source>
</evidence>
<accession>A0A4P9Y400</accession>